<dbReference type="InterPro" id="IPR014710">
    <property type="entry name" value="RmlC-like_jellyroll"/>
</dbReference>
<dbReference type="InterPro" id="IPR018060">
    <property type="entry name" value="HTH_AraC"/>
</dbReference>
<dbReference type="Pfam" id="PF07883">
    <property type="entry name" value="Cupin_2"/>
    <property type="match status" value="1"/>
</dbReference>
<dbReference type="Pfam" id="PF12833">
    <property type="entry name" value="HTH_18"/>
    <property type="match status" value="1"/>
</dbReference>
<dbReference type="RefSeq" id="WP_094570019.1">
    <property type="nucleotide sequence ID" value="NZ_CP022743.1"/>
</dbReference>
<dbReference type="Proteomes" id="UP000215002">
    <property type="component" value="Chromosome"/>
</dbReference>
<dbReference type="InterPro" id="IPR009057">
    <property type="entry name" value="Homeodomain-like_sf"/>
</dbReference>
<keyword evidence="1" id="KW-0805">Transcription regulation</keyword>
<evidence type="ECO:0000256" key="3">
    <source>
        <dbReference type="ARBA" id="ARBA00023163"/>
    </source>
</evidence>
<dbReference type="AlphaFoldDB" id="A0A223NUZ5"/>
<name>A0A223NUZ5_9SPHI</name>
<dbReference type="OrthoDB" id="9787988at2"/>
<dbReference type="SMART" id="SM00342">
    <property type="entry name" value="HTH_ARAC"/>
    <property type="match status" value="1"/>
</dbReference>
<dbReference type="InterPro" id="IPR013096">
    <property type="entry name" value="Cupin_2"/>
</dbReference>
<dbReference type="SUPFAM" id="SSF46689">
    <property type="entry name" value="Homeodomain-like"/>
    <property type="match status" value="2"/>
</dbReference>
<dbReference type="PROSITE" id="PS01124">
    <property type="entry name" value="HTH_ARAC_FAMILY_2"/>
    <property type="match status" value="1"/>
</dbReference>
<reference evidence="5 6" key="1">
    <citation type="submission" date="2017-08" db="EMBL/GenBank/DDBJ databases">
        <title>Complete genome sequence of Mucilaginibacter sp. strain BJC16-A31.</title>
        <authorList>
            <consortium name="Henan University of Science and Technology"/>
            <person name="You X."/>
        </authorList>
    </citation>
    <scope>NUCLEOTIDE SEQUENCE [LARGE SCALE GENOMIC DNA]</scope>
    <source>
        <strain evidence="5 6">BJC16-A31</strain>
    </source>
</reference>
<gene>
    <name evidence="5" type="ORF">MuYL_1684</name>
</gene>
<proteinExistence type="predicted"/>
<dbReference type="PANTHER" id="PTHR43280:SF2">
    <property type="entry name" value="HTH-TYPE TRANSCRIPTIONAL REGULATOR EXSA"/>
    <property type="match status" value="1"/>
</dbReference>
<dbReference type="Gene3D" id="2.60.120.10">
    <property type="entry name" value="Jelly Rolls"/>
    <property type="match status" value="1"/>
</dbReference>
<evidence type="ECO:0000259" key="4">
    <source>
        <dbReference type="PROSITE" id="PS01124"/>
    </source>
</evidence>
<dbReference type="EMBL" id="CP022743">
    <property type="protein sequence ID" value="ASU33580.1"/>
    <property type="molecule type" value="Genomic_DNA"/>
</dbReference>
<dbReference type="SUPFAM" id="SSF51182">
    <property type="entry name" value="RmlC-like cupins"/>
    <property type="match status" value="1"/>
</dbReference>
<keyword evidence="2 5" id="KW-0238">DNA-binding</keyword>
<dbReference type="InterPro" id="IPR011051">
    <property type="entry name" value="RmlC_Cupin_sf"/>
</dbReference>
<dbReference type="CDD" id="cd06976">
    <property type="entry name" value="cupin_MtlR-like_N"/>
    <property type="match status" value="1"/>
</dbReference>
<evidence type="ECO:0000313" key="6">
    <source>
        <dbReference type="Proteomes" id="UP000215002"/>
    </source>
</evidence>
<accession>A0A223NUZ5</accession>
<evidence type="ECO:0000313" key="5">
    <source>
        <dbReference type="EMBL" id="ASU33580.1"/>
    </source>
</evidence>
<dbReference type="GO" id="GO:0003700">
    <property type="term" value="F:DNA-binding transcription factor activity"/>
    <property type="evidence" value="ECO:0007669"/>
    <property type="project" value="InterPro"/>
</dbReference>
<dbReference type="GO" id="GO:0043565">
    <property type="term" value="F:sequence-specific DNA binding"/>
    <property type="evidence" value="ECO:0007669"/>
    <property type="project" value="InterPro"/>
</dbReference>
<dbReference type="KEGG" id="muc:MuYL_1684"/>
<dbReference type="Gene3D" id="1.10.10.60">
    <property type="entry name" value="Homeodomain-like"/>
    <property type="match status" value="2"/>
</dbReference>
<sequence>MIKASYEILQPSNGQSFLLRKFDCAGFDSPYHFHPEFELTYILDGSGKRYVGSHMDDFTAGDLVLIGPNLPHCWKLDPGKDVQTEAGAIVIQFDGAFLGSDFFNKDELQHIKRLLKKSASGVSFYGDTQKAVNQNMLALNSESNSFRKMLGLLDTLQRLAQSAEYTLLDQNQVIAERSLAEQERINPVFAYLVENFRQQVSLDTAAGLANMTTNAFCKYFKKTTRKTFMETIIEYRLNYATQQLVQTDKPISAIAFESGFGDVSHFYKLFKVKMHLSPLNYRKRFMRSFNEADEAIVF</sequence>
<dbReference type="PANTHER" id="PTHR43280">
    <property type="entry name" value="ARAC-FAMILY TRANSCRIPTIONAL REGULATOR"/>
    <property type="match status" value="1"/>
</dbReference>
<evidence type="ECO:0000256" key="1">
    <source>
        <dbReference type="ARBA" id="ARBA00023015"/>
    </source>
</evidence>
<protein>
    <submittedName>
        <fullName evidence="5">AraC-type DNA-binding protein</fullName>
    </submittedName>
</protein>
<feature type="domain" description="HTH araC/xylS-type" evidence="4">
    <location>
        <begin position="186"/>
        <end position="284"/>
    </location>
</feature>
<organism evidence="5 6">
    <name type="scientific">Mucilaginibacter xinganensis</name>
    <dbReference type="NCBI Taxonomy" id="1234841"/>
    <lineage>
        <taxon>Bacteria</taxon>
        <taxon>Pseudomonadati</taxon>
        <taxon>Bacteroidota</taxon>
        <taxon>Sphingobacteriia</taxon>
        <taxon>Sphingobacteriales</taxon>
        <taxon>Sphingobacteriaceae</taxon>
        <taxon>Mucilaginibacter</taxon>
    </lineage>
</organism>
<keyword evidence="3" id="KW-0804">Transcription</keyword>
<keyword evidence="6" id="KW-1185">Reference proteome</keyword>
<evidence type="ECO:0000256" key="2">
    <source>
        <dbReference type="ARBA" id="ARBA00023125"/>
    </source>
</evidence>